<dbReference type="Pfam" id="PF00593">
    <property type="entry name" value="TonB_dep_Rec_b-barrel"/>
    <property type="match status" value="1"/>
</dbReference>
<feature type="chain" id="PRO_5026051389" evidence="16">
    <location>
        <begin position="26"/>
        <end position="795"/>
    </location>
</feature>
<dbReference type="NCBIfam" id="TIGR01783">
    <property type="entry name" value="TonB-siderophor"/>
    <property type="match status" value="1"/>
</dbReference>
<feature type="signal peptide" evidence="16">
    <location>
        <begin position="1"/>
        <end position="25"/>
    </location>
</feature>
<evidence type="ECO:0000256" key="2">
    <source>
        <dbReference type="ARBA" id="ARBA00009810"/>
    </source>
</evidence>
<dbReference type="InterPro" id="IPR039426">
    <property type="entry name" value="TonB-dep_rcpt-like"/>
</dbReference>
<evidence type="ECO:0000256" key="15">
    <source>
        <dbReference type="RuleBase" id="RU003357"/>
    </source>
</evidence>
<evidence type="ECO:0000256" key="7">
    <source>
        <dbReference type="ARBA" id="ARBA00022729"/>
    </source>
</evidence>
<accession>A0A6I4NQV2</accession>
<protein>
    <submittedName>
        <fullName evidence="19">TonB-dependent siderophore receptor</fullName>
    </submittedName>
</protein>
<dbReference type="SUPFAM" id="SSF56935">
    <property type="entry name" value="Porins"/>
    <property type="match status" value="1"/>
</dbReference>
<name>A0A6I4NQV2_9FLAO</name>
<sequence>MNCLNYYKKFILTVSFFMLSVVGFAQQGGTIKGNIQTSDDKAAEGVSVSVKGTNKTTIADNNGVFELTNVPAGSQTLVVTLVGYEDLLEEIAVNPGEVTNVDLKLTLSNTELNQVVVLSNKSASKTNRISSSLRLQSAIIEIPQNIQVVTAKLMQDQQIFDMLEGATRNVSGVTRVEHWDNYANIFMRGSRVNPFRNGMNVSTTWGPLTEDMSMVERIEFVKGPAGFMLSNGNASGLYNVVTKKPSGRNKGEATLTLGSYDLYRAAIDLDGKLSKDGKLLYRVNVMGQAKGSHRQFDYNNRYSIAPVLKYLVDDNTAITLEYTHQFSQVNMIGTNYAFSKKGYADLPRNFTTGEGNFDPTNMNDKSLLLILDHKISNNWKFTGQAAYFNYTQVGMSMWPDGISGADQNIMARRVYISEDYAIAKTGQFFVNGEEKTGIVNHKILAGIDLSDKINYYDWVQSALLTDLDIYNPVYGSMNSSNMPVFDRSVDIKVRGLQYKNAYNAFYVQDELGFLDNALRLTVAGRYTTLKTANVYSGDFEDSKFTPRLGLSWSINQNTSVYALRDESFNENYGLDWQKKSFDPLTGTNYELGFKKDWMDGKWNSTFAVYQIKNNNVLTADLDPTHYEDGIIPANPFNKQNGQTKVEGFEADIRGEIFKNLDVVINYAFTEGKTTKDTNPAMVGSQLSGTSKHVQNTWLNYKIDNGALNGIGLSLGYQYQADRKPWFASNDETQLPDYFRLDGGITYTKNKMTYNLLVNNILDEYLYSGGYYDYNQTYYWQTEPGTNVRFSVSYKF</sequence>
<dbReference type="SUPFAM" id="SSF49464">
    <property type="entry name" value="Carboxypeptidase regulatory domain-like"/>
    <property type="match status" value="1"/>
</dbReference>
<dbReference type="InterPro" id="IPR037066">
    <property type="entry name" value="Plug_dom_sf"/>
</dbReference>
<dbReference type="Pfam" id="PF13715">
    <property type="entry name" value="CarbopepD_reg_2"/>
    <property type="match status" value="1"/>
</dbReference>
<dbReference type="EMBL" id="WSTB01000014">
    <property type="protein sequence ID" value="MWB96481.1"/>
    <property type="molecule type" value="Genomic_DNA"/>
</dbReference>
<comment type="caution">
    <text evidence="19">The sequence shown here is derived from an EMBL/GenBank/DDBJ whole genome shotgun (WGS) entry which is preliminary data.</text>
</comment>
<comment type="similarity">
    <text evidence="2 14 15">Belongs to the TonB-dependent receptor family.</text>
</comment>
<evidence type="ECO:0000256" key="12">
    <source>
        <dbReference type="ARBA" id="ARBA00023170"/>
    </source>
</evidence>
<evidence type="ECO:0000256" key="16">
    <source>
        <dbReference type="SAM" id="SignalP"/>
    </source>
</evidence>
<evidence type="ECO:0000256" key="3">
    <source>
        <dbReference type="ARBA" id="ARBA00022448"/>
    </source>
</evidence>
<dbReference type="Pfam" id="PF07715">
    <property type="entry name" value="Plug"/>
    <property type="match status" value="1"/>
</dbReference>
<feature type="domain" description="TonB-dependent receptor-like beta-barrel" evidence="17">
    <location>
        <begin position="336"/>
        <end position="760"/>
    </location>
</feature>
<evidence type="ECO:0000256" key="11">
    <source>
        <dbReference type="ARBA" id="ARBA00023136"/>
    </source>
</evidence>
<evidence type="ECO:0000256" key="4">
    <source>
        <dbReference type="ARBA" id="ARBA00022452"/>
    </source>
</evidence>
<evidence type="ECO:0000256" key="13">
    <source>
        <dbReference type="ARBA" id="ARBA00023237"/>
    </source>
</evidence>
<evidence type="ECO:0000313" key="19">
    <source>
        <dbReference type="EMBL" id="MWB96481.1"/>
    </source>
</evidence>
<keyword evidence="10 15" id="KW-0798">TonB box</keyword>
<evidence type="ECO:0000256" key="1">
    <source>
        <dbReference type="ARBA" id="ARBA00004571"/>
    </source>
</evidence>
<dbReference type="GO" id="GO:0009279">
    <property type="term" value="C:cell outer membrane"/>
    <property type="evidence" value="ECO:0007669"/>
    <property type="project" value="UniProtKB-SubCell"/>
</dbReference>
<keyword evidence="20" id="KW-1185">Reference proteome</keyword>
<keyword evidence="11 14" id="KW-0472">Membrane</keyword>
<dbReference type="CDD" id="cd01347">
    <property type="entry name" value="ligand_gated_channel"/>
    <property type="match status" value="1"/>
</dbReference>
<dbReference type="GO" id="GO:0015891">
    <property type="term" value="P:siderophore transport"/>
    <property type="evidence" value="ECO:0007669"/>
    <property type="project" value="InterPro"/>
</dbReference>
<dbReference type="Gene3D" id="2.60.40.1120">
    <property type="entry name" value="Carboxypeptidase-like, regulatory domain"/>
    <property type="match status" value="1"/>
</dbReference>
<evidence type="ECO:0000256" key="6">
    <source>
        <dbReference type="ARBA" id="ARBA00022692"/>
    </source>
</evidence>
<comment type="subcellular location">
    <subcellularLocation>
        <location evidence="1 14">Cell outer membrane</location>
        <topology evidence="1 14">Multi-pass membrane protein</topology>
    </subcellularLocation>
</comment>
<keyword evidence="6 14" id="KW-0812">Transmembrane</keyword>
<dbReference type="InterPro" id="IPR036942">
    <property type="entry name" value="Beta-barrel_TonB_sf"/>
</dbReference>
<dbReference type="Gene3D" id="2.40.170.20">
    <property type="entry name" value="TonB-dependent receptor, beta-barrel domain"/>
    <property type="match status" value="1"/>
</dbReference>
<evidence type="ECO:0000259" key="18">
    <source>
        <dbReference type="Pfam" id="PF07715"/>
    </source>
</evidence>
<dbReference type="PANTHER" id="PTHR32552">
    <property type="entry name" value="FERRICHROME IRON RECEPTOR-RELATED"/>
    <property type="match status" value="1"/>
</dbReference>
<dbReference type="InterPro" id="IPR012910">
    <property type="entry name" value="Plug_dom"/>
</dbReference>
<dbReference type="InterPro" id="IPR000531">
    <property type="entry name" value="Beta-barrel_TonB"/>
</dbReference>
<evidence type="ECO:0000313" key="20">
    <source>
        <dbReference type="Proteomes" id="UP000471501"/>
    </source>
</evidence>
<gene>
    <name evidence="19" type="ORF">GON26_19120</name>
</gene>
<dbReference type="PROSITE" id="PS52016">
    <property type="entry name" value="TONB_DEPENDENT_REC_3"/>
    <property type="match status" value="1"/>
</dbReference>
<keyword evidence="8" id="KW-0408">Iron</keyword>
<evidence type="ECO:0000256" key="5">
    <source>
        <dbReference type="ARBA" id="ARBA00022496"/>
    </source>
</evidence>
<dbReference type="GO" id="GO:0015344">
    <property type="term" value="F:siderophore uptake transmembrane transporter activity"/>
    <property type="evidence" value="ECO:0007669"/>
    <property type="project" value="TreeGrafter"/>
</dbReference>
<feature type="domain" description="TonB-dependent receptor plug" evidence="18">
    <location>
        <begin position="140"/>
        <end position="236"/>
    </location>
</feature>
<dbReference type="InterPro" id="IPR010105">
    <property type="entry name" value="TonB_sidphr_rcpt"/>
</dbReference>
<evidence type="ECO:0000256" key="14">
    <source>
        <dbReference type="PROSITE-ProRule" id="PRU01360"/>
    </source>
</evidence>
<dbReference type="PANTHER" id="PTHR32552:SF68">
    <property type="entry name" value="FERRICHROME OUTER MEMBRANE TRANSPORTER_PHAGE RECEPTOR"/>
    <property type="match status" value="1"/>
</dbReference>
<proteinExistence type="inferred from homology"/>
<keyword evidence="5" id="KW-0410">Iron transport</keyword>
<organism evidence="19 20">
    <name type="scientific">Flavobacterium hydrocarbonoxydans</name>
    <dbReference type="NCBI Taxonomy" id="2683249"/>
    <lineage>
        <taxon>Bacteria</taxon>
        <taxon>Pseudomonadati</taxon>
        <taxon>Bacteroidota</taxon>
        <taxon>Flavobacteriia</taxon>
        <taxon>Flavobacteriales</taxon>
        <taxon>Flavobacteriaceae</taxon>
        <taxon>Flavobacterium</taxon>
    </lineage>
</organism>
<dbReference type="RefSeq" id="WP_160376376.1">
    <property type="nucleotide sequence ID" value="NZ_WSTB01000014.1"/>
</dbReference>
<dbReference type="GO" id="GO:0038023">
    <property type="term" value="F:signaling receptor activity"/>
    <property type="evidence" value="ECO:0007669"/>
    <property type="project" value="InterPro"/>
</dbReference>
<keyword evidence="7 16" id="KW-0732">Signal</keyword>
<dbReference type="Proteomes" id="UP000471501">
    <property type="component" value="Unassembled WGS sequence"/>
</dbReference>
<keyword evidence="9" id="KW-0406">Ion transport</keyword>
<reference evidence="19 20" key="1">
    <citation type="submission" date="2019-12" db="EMBL/GenBank/DDBJ databases">
        <authorList>
            <person name="Kim Y.S."/>
        </authorList>
    </citation>
    <scope>NUCLEOTIDE SEQUENCE [LARGE SCALE GENOMIC DNA]</scope>
    <source>
        <strain evidence="19 20">GA093</strain>
    </source>
</reference>
<keyword evidence="13 14" id="KW-0998">Cell outer membrane</keyword>
<dbReference type="AlphaFoldDB" id="A0A6I4NQV2"/>
<keyword evidence="12 19" id="KW-0675">Receptor</keyword>
<keyword evidence="3 14" id="KW-0813">Transport</keyword>
<evidence type="ECO:0000259" key="17">
    <source>
        <dbReference type="Pfam" id="PF00593"/>
    </source>
</evidence>
<dbReference type="Gene3D" id="2.170.130.10">
    <property type="entry name" value="TonB-dependent receptor, plug domain"/>
    <property type="match status" value="1"/>
</dbReference>
<dbReference type="InterPro" id="IPR008969">
    <property type="entry name" value="CarboxyPept-like_regulatory"/>
</dbReference>
<evidence type="ECO:0000256" key="10">
    <source>
        <dbReference type="ARBA" id="ARBA00023077"/>
    </source>
</evidence>
<evidence type="ECO:0000256" key="8">
    <source>
        <dbReference type="ARBA" id="ARBA00023004"/>
    </source>
</evidence>
<keyword evidence="4 14" id="KW-1134">Transmembrane beta strand</keyword>
<evidence type="ECO:0000256" key="9">
    <source>
        <dbReference type="ARBA" id="ARBA00023065"/>
    </source>
</evidence>